<feature type="transmembrane region" description="Helical" evidence="7">
    <location>
        <begin position="265"/>
        <end position="285"/>
    </location>
</feature>
<evidence type="ECO:0000256" key="1">
    <source>
        <dbReference type="ARBA" id="ARBA00004141"/>
    </source>
</evidence>
<keyword evidence="3 7" id="KW-1133">Transmembrane helix</keyword>
<dbReference type="Pfam" id="PF03006">
    <property type="entry name" value="HlyIII"/>
    <property type="match status" value="1"/>
</dbReference>
<evidence type="ECO:0000256" key="4">
    <source>
        <dbReference type="ARBA" id="ARBA00023136"/>
    </source>
</evidence>
<feature type="binding site" evidence="5">
    <location>
        <position position="467"/>
    </location>
    <ligand>
        <name>Zn(2+)</name>
        <dbReference type="ChEBI" id="CHEBI:29105"/>
    </ligand>
</feature>
<accession>A0A6G1GAZ7</accession>
<feature type="transmembrane region" description="Helical" evidence="7">
    <location>
        <begin position="329"/>
        <end position="349"/>
    </location>
</feature>
<keyword evidence="4 7" id="KW-0472">Membrane</keyword>
<keyword evidence="5" id="KW-0862">Zinc</keyword>
<name>A0A6G1GAZ7_9PEZI</name>
<dbReference type="OrthoDB" id="5585746at2759"/>
<keyword evidence="5" id="KW-0479">Metal-binding</keyword>
<dbReference type="GO" id="GO:0016020">
    <property type="term" value="C:membrane"/>
    <property type="evidence" value="ECO:0007669"/>
    <property type="project" value="UniProtKB-SubCell"/>
</dbReference>
<feature type="transmembrane region" description="Helical" evidence="7">
    <location>
        <begin position="465"/>
        <end position="485"/>
    </location>
</feature>
<reference evidence="10" key="3">
    <citation type="submission" date="2025-04" db="UniProtKB">
        <authorList>
            <consortium name="RefSeq"/>
        </authorList>
    </citation>
    <scope>IDENTIFICATION</scope>
    <source>
        <strain evidence="10">CBS 781.70</strain>
    </source>
</reference>
<dbReference type="GeneID" id="54422324"/>
<dbReference type="PANTHER" id="PTHR20855:SF97">
    <property type="entry name" value="ADIPOR-LIKE RECEPTOR IZH3-RELATED"/>
    <property type="match status" value="1"/>
</dbReference>
<evidence type="ECO:0000256" key="6">
    <source>
        <dbReference type="SAM" id="MobiDB-lite"/>
    </source>
</evidence>
<dbReference type="Proteomes" id="UP000504638">
    <property type="component" value="Unplaced"/>
</dbReference>
<sequence>MTIACTSAVVVESYEEPAFGTSSALDAPRPRARRRRHSSYHPMPFGIEPDNVQVLIDRFLAELSRRLDLLECYGQLQLDSSIERAYSTLVTVRDACTATMDDSRRQARILVETLESTYHERYNEALATKETLEAKAQEGVHLLEGLLAEFESRAYAVRNAGFSMVNQDRVGEAWRHVDSTMQSARETVDEGIAKAWRAKEHLQGSIEAAVERALTLARSHGHITYSDLPEPWRVNPHIHGGYRFHSKVLECVRSTLSFHNELVNIWSHFIGFFLVATVALYFYPLSKAFPHSTWSDVAVASMFFLAATKCLICSTIYHTFNCISSHKLLARFACVDYTGISLLVAASILTSEYTAFYCEPVARWSYMLSTAVLGLAGTILPWHPTFNRNELAWVRVLFYSSLACTGFFPAIHIALTRGARWALYFYGPLSTSLAAYLAGAILYAAKIPERFWPGTFDYLGASHNIWHIAVVCGIMAHYAAMVGFFEKAFQRVQDGTCSSF</sequence>
<evidence type="ECO:0000256" key="7">
    <source>
        <dbReference type="SAM" id="Phobius"/>
    </source>
</evidence>
<organism evidence="8">
    <name type="scientific">Eremomyces bilateralis CBS 781.70</name>
    <dbReference type="NCBI Taxonomy" id="1392243"/>
    <lineage>
        <taxon>Eukaryota</taxon>
        <taxon>Fungi</taxon>
        <taxon>Dikarya</taxon>
        <taxon>Ascomycota</taxon>
        <taxon>Pezizomycotina</taxon>
        <taxon>Dothideomycetes</taxon>
        <taxon>Dothideomycetes incertae sedis</taxon>
        <taxon>Eremomycetales</taxon>
        <taxon>Eremomycetaceae</taxon>
        <taxon>Eremomyces</taxon>
    </lineage>
</organism>
<dbReference type="EMBL" id="ML975152">
    <property type="protein sequence ID" value="KAF1815162.1"/>
    <property type="molecule type" value="Genomic_DNA"/>
</dbReference>
<dbReference type="GO" id="GO:0046872">
    <property type="term" value="F:metal ion binding"/>
    <property type="evidence" value="ECO:0007669"/>
    <property type="project" value="UniProtKB-KW"/>
</dbReference>
<keyword evidence="9" id="KW-1185">Reference proteome</keyword>
<feature type="binding site" evidence="5">
    <location>
        <position position="318"/>
    </location>
    <ligand>
        <name>Zn(2+)</name>
        <dbReference type="ChEBI" id="CHEBI:29105"/>
    </ligand>
</feature>
<dbReference type="GO" id="GO:0006882">
    <property type="term" value="P:intracellular zinc ion homeostasis"/>
    <property type="evidence" value="ECO:0007669"/>
    <property type="project" value="TreeGrafter"/>
</dbReference>
<evidence type="ECO:0000313" key="8">
    <source>
        <dbReference type="EMBL" id="KAF1815162.1"/>
    </source>
</evidence>
<dbReference type="PANTHER" id="PTHR20855">
    <property type="entry name" value="ADIPOR/PROGESTIN RECEPTOR-RELATED"/>
    <property type="match status" value="1"/>
</dbReference>
<keyword evidence="2 7" id="KW-0812">Transmembrane</keyword>
<evidence type="ECO:0000256" key="3">
    <source>
        <dbReference type="ARBA" id="ARBA00022989"/>
    </source>
</evidence>
<comment type="subcellular location">
    <subcellularLocation>
        <location evidence="1">Membrane</location>
        <topology evidence="1">Multi-pass membrane protein</topology>
    </subcellularLocation>
</comment>
<reference evidence="10" key="2">
    <citation type="submission" date="2020-04" db="EMBL/GenBank/DDBJ databases">
        <authorList>
            <consortium name="NCBI Genome Project"/>
        </authorList>
    </citation>
    <scope>NUCLEOTIDE SEQUENCE</scope>
    <source>
        <strain evidence="10">CBS 781.70</strain>
    </source>
</reference>
<feature type="transmembrane region" description="Helical" evidence="7">
    <location>
        <begin position="297"/>
        <end position="317"/>
    </location>
</feature>
<gene>
    <name evidence="8 10" type="ORF">P152DRAFT_480237</name>
</gene>
<feature type="compositionally biased region" description="Basic residues" evidence="6">
    <location>
        <begin position="30"/>
        <end position="39"/>
    </location>
</feature>
<dbReference type="GO" id="GO:0038023">
    <property type="term" value="F:signaling receptor activity"/>
    <property type="evidence" value="ECO:0007669"/>
    <property type="project" value="TreeGrafter"/>
</dbReference>
<reference evidence="8 10" key="1">
    <citation type="submission" date="2020-01" db="EMBL/GenBank/DDBJ databases">
        <authorList>
            <consortium name="DOE Joint Genome Institute"/>
            <person name="Haridas S."/>
            <person name="Albert R."/>
            <person name="Binder M."/>
            <person name="Bloem J."/>
            <person name="Labutti K."/>
            <person name="Salamov A."/>
            <person name="Andreopoulos B."/>
            <person name="Baker S.E."/>
            <person name="Barry K."/>
            <person name="Bills G."/>
            <person name="Bluhm B.H."/>
            <person name="Cannon C."/>
            <person name="Castanera R."/>
            <person name="Culley D.E."/>
            <person name="Daum C."/>
            <person name="Ezra D."/>
            <person name="Gonzalez J.B."/>
            <person name="Henrissat B."/>
            <person name="Kuo A."/>
            <person name="Liang C."/>
            <person name="Lipzen A."/>
            <person name="Lutzoni F."/>
            <person name="Magnuson J."/>
            <person name="Mondo S."/>
            <person name="Nolan M."/>
            <person name="Ohm R."/>
            <person name="Pangilinan J."/>
            <person name="Park H.-J."/>
            <person name="Ramirez L."/>
            <person name="Alfaro M."/>
            <person name="Sun H."/>
            <person name="Tritt A."/>
            <person name="Yoshinaga Y."/>
            <person name="Zwiers L.-H."/>
            <person name="Turgeon B.G."/>
            <person name="Goodwin S.B."/>
            <person name="Spatafora J.W."/>
            <person name="Crous P.W."/>
            <person name="Grigoriev I.V."/>
        </authorList>
    </citation>
    <scope>NUCLEOTIDE SEQUENCE</scope>
    <source>
        <strain evidence="8 10">CBS 781.70</strain>
    </source>
</reference>
<protein>
    <submittedName>
        <fullName evidence="8 10">Adiponectin receptor protein 1</fullName>
    </submittedName>
</protein>
<feature type="transmembrane region" description="Helical" evidence="7">
    <location>
        <begin position="361"/>
        <end position="380"/>
    </location>
</feature>
<evidence type="ECO:0000313" key="9">
    <source>
        <dbReference type="Proteomes" id="UP000504638"/>
    </source>
</evidence>
<evidence type="ECO:0000256" key="5">
    <source>
        <dbReference type="PIRSR" id="PIRSR604254-1"/>
    </source>
</evidence>
<dbReference type="RefSeq" id="XP_033536793.1">
    <property type="nucleotide sequence ID" value="XM_033681754.1"/>
</dbReference>
<keyword evidence="8 10" id="KW-0675">Receptor</keyword>
<evidence type="ECO:0000313" key="10">
    <source>
        <dbReference type="RefSeq" id="XP_033536793.1"/>
    </source>
</evidence>
<feature type="binding site" evidence="5">
    <location>
        <position position="463"/>
    </location>
    <ligand>
        <name>Zn(2+)</name>
        <dbReference type="ChEBI" id="CHEBI:29105"/>
    </ligand>
</feature>
<evidence type="ECO:0000256" key="2">
    <source>
        <dbReference type="ARBA" id="ARBA00022692"/>
    </source>
</evidence>
<feature type="region of interest" description="Disordered" evidence="6">
    <location>
        <begin position="20"/>
        <end position="42"/>
    </location>
</feature>
<dbReference type="InterPro" id="IPR004254">
    <property type="entry name" value="AdipoR/HlyIII-related"/>
</dbReference>
<feature type="transmembrane region" description="Helical" evidence="7">
    <location>
        <begin position="392"/>
        <end position="411"/>
    </location>
</feature>
<feature type="transmembrane region" description="Helical" evidence="7">
    <location>
        <begin position="423"/>
        <end position="445"/>
    </location>
</feature>
<proteinExistence type="predicted"/>
<dbReference type="AlphaFoldDB" id="A0A6G1GAZ7"/>